<dbReference type="InterPro" id="IPR012332">
    <property type="entry name" value="Autotransporter_pectin_lyase_C"/>
</dbReference>
<organism evidence="1 2">
    <name type="scientific">Bartonella bovis m02</name>
    <dbReference type="NCBI Taxonomy" id="1094492"/>
    <lineage>
        <taxon>Bacteria</taxon>
        <taxon>Pseudomonadati</taxon>
        <taxon>Pseudomonadota</taxon>
        <taxon>Alphaproteobacteria</taxon>
        <taxon>Hyphomicrobiales</taxon>
        <taxon>Bartonellaceae</taxon>
        <taxon>Bartonella</taxon>
    </lineage>
</organism>
<dbReference type="PATRIC" id="fig|1094492.3.peg.1103"/>
<gene>
    <name evidence="1" type="ORF">m02_10400</name>
</gene>
<reference evidence="1 2" key="1">
    <citation type="journal article" date="2013" name="PLoS Genet.">
        <title>A gene transfer agent and a dynamic repertoire of secretion systems hold the keys to the explosive radiation of the emerging pathogen Bartonella.</title>
        <authorList>
            <person name="Guy L."/>
            <person name="Nystedt B."/>
            <person name="Toft C."/>
            <person name="Zaremba-Niedzwiedzka K."/>
            <person name="Berglund E.C."/>
            <person name="Granberg F."/>
            <person name="Naslund K."/>
            <person name="Eriksson A.S."/>
            <person name="Andersson S.G."/>
        </authorList>
    </citation>
    <scope>NUCLEOTIDE SEQUENCE [LARGE SCALE GENOMIC DNA]</scope>
    <source>
        <strain evidence="2">m02</strain>
    </source>
</reference>
<dbReference type="EMBL" id="AGWB01000020">
    <property type="protein sequence ID" value="ENN91110.1"/>
    <property type="molecule type" value="Genomic_DNA"/>
</dbReference>
<proteinExistence type="predicted"/>
<evidence type="ECO:0008006" key="3">
    <source>
        <dbReference type="Google" id="ProtNLM"/>
    </source>
</evidence>
<dbReference type="RefSeq" id="WP_010702816.1">
    <property type="nucleotide sequence ID" value="NZ_KB915625.1"/>
</dbReference>
<evidence type="ECO:0000313" key="1">
    <source>
        <dbReference type="EMBL" id="ENN91110.1"/>
    </source>
</evidence>
<evidence type="ECO:0000313" key="2">
    <source>
        <dbReference type="Proteomes" id="UP000014026"/>
    </source>
</evidence>
<dbReference type="HOGENOM" id="CLU_334256_0_0_5"/>
<name>N6VBD7_9HYPH</name>
<dbReference type="AlphaFoldDB" id="N6VBD7"/>
<dbReference type="Gene3D" id="2.160.20.20">
    <property type="match status" value="1"/>
</dbReference>
<comment type="caution">
    <text evidence="1">The sequence shown here is derived from an EMBL/GenBank/DDBJ whole genome shotgun (WGS) entry which is preliminary data.</text>
</comment>
<accession>N6VBD7</accession>
<dbReference type="Proteomes" id="UP000014026">
    <property type="component" value="Unassembled WGS sequence"/>
</dbReference>
<protein>
    <recommendedName>
        <fullName evidence="3">Right handed beta helix domain-containing protein</fullName>
    </recommendedName>
</protein>
<sequence>MLAGLSLITSHTKAYAQSQTNCPMASSNRNGVVNGPIVCDGEKGVLNTSGGGSKIEIKMDMSKHSGKEAVKITGPGTNITIMKSLKVKVTKWSGKGSVIKVEKGGELTLKGEVDVEGVVGTGKVIEVDGGMVVLGEGVGKIEGKGSGEVMLVNNGGTLMMMGKSAITIKGSGGKGVYMGSTEKLVMMRNVTFEGVTEGININGGRRSGAANVMGMGLGMELGGTTMTVKNSGSGVVGIKVEDTGTINATVMGLKIVGDRSGGSKGVEFIGTGGSKGTLMLNMVEIEGFETGVEATAGTLKMMGGAITVKENGGKGYGLNMQGEANAELMRTRIVGGGSNSTGVVMESEGVLMLNMVNISDVKMGVSASNGKLVMMGGTAITVKENGTGLEVKGEANATMMGGWITVTSGGTGLSVSGKADATLMGGTKIKGTDGKGYGVIMEGGTVKMDMVGISGFEKGVEVTNGTVTMMGTTITVKGDGKGTGYGVGVGVSGGVVTMMGGWIMGSGTGKGTGVYVGSGGEMVMTSVRISGFEKGVSVSKGKLVMNMGSITIKEGAGNYGVGVWGKATATLMGTAITVKGDGKGTGYGVKMMGGTVEMTSVDVSGVKMGVYVGGGTLKMNMGKIEFTSGVGNGYGVGVGVSGGSAELMRTEIVGKGGGTGVYMGSEGVLKMDGVGIEGVKTGVSVEKGKLVMKGGWIKGMGGKGVVMGSGTVTMMERVWISNVEKGVEAMGTGTLKMMGNSTIIFTGDYGVKVGGTATAHLTDVMIRGMGGQGTGKYGVIMEGGTVTMNMVGISDVAMGVHAKSGKLVMNMGKIEFTSGAGNGYGVGVGVSGMASVELMRTEIVGDGKGGRVRG</sequence>